<evidence type="ECO:0000256" key="4">
    <source>
        <dbReference type="ARBA" id="ARBA00022741"/>
    </source>
</evidence>
<dbReference type="SUPFAM" id="SSF52540">
    <property type="entry name" value="P-loop containing nucleoside triphosphate hydrolases"/>
    <property type="match status" value="1"/>
</dbReference>
<evidence type="ECO:0000256" key="1">
    <source>
        <dbReference type="ARBA" id="ARBA00001946"/>
    </source>
</evidence>
<sequence>MDGVKAIVVAGLSGGSGKSVVSVGLTAAWTGVGRVVAPFKKGPDYIDAGWLQCAAGRNCYNLDPYLVAPEIITASFRQRSVGADLALVEGNRGLFDGVTASGGYSTAELAVMLDLPVLLVVDCTKTTRTIAALVLGCQRFDERVRLAGVVLNRVATERQRRIITEAVEGATGVPVVGSVPRLGRDIFPMRHLGMIPYQEYDGTAQALDLLACTARESIDLARVEAAMQPVLPAGGAETIDLVSLPQHRDVRIGILQDAAFQFYYPENLAALQRCGAELVPINALADPGLPPLDGLYIGGGFPETSASELAVNSSFRASVLAAAEGGLPIYAECGGLIYLGASIVLADGEYPLVGLFPVRFGMAKKPQAHGYSIFSVTGENPFYPQGLRVKGHEFRYSTILDWPGDPLQLVVKMERGTGFMAGRDGLCYRNVLALYTHVHAEGTPAWAAGFVACCRRFRRDR</sequence>
<dbReference type="InterPro" id="IPR004484">
    <property type="entry name" value="CbiA/CobB_synth"/>
</dbReference>
<dbReference type="NCBIfam" id="NF002204">
    <property type="entry name" value="PRK01077.1"/>
    <property type="match status" value="1"/>
</dbReference>
<dbReference type="PANTHER" id="PTHR43873:SF1">
    <property type="entry name" value="COBYRINATE A,C-DIAMIDE SYNTHASE"/>
    <property type="match status" value="1"/>
</dbReference>
<comment type="similarity">
    <text evidence="8">Belongs to the CobB/CbiA family.</text>
</comment>
<evidence type="ECO:0000259" key="9">
    <source>
        <dbReference type="Pfam" id="PF01656"/>
    </source>
</evidence>
<dbReference type="OrthoDB" id="9764035at2"/>
<evidence type="ECO:0000256" key="3">
    <source>
        <dbReference type="ARBA" id="ARBA00022598"/>
    </source>
</evidence>
<feature type="site" description="Increases nucleophilicity of active site Cys" evidence="8">
    <location>
        <position position="437"/>
    </location>
</feature>
<evidence type="ECO:0000256" key="7">
    <source>
        <dbReference type="ARBA" id="ARBA00022962"/>
    </source>
</evidence>
<dbReference type="GO" id="GO:0009236">
    <property type="term" value="P:cobalamin biosynthetic process"/>
    <property type="evidence" value="ECO:0007669"/>
    <property type="project" value="UniProtKB-UniRule"/>
</dbReference>
<dbReference type="CDD" id="cd03130">
    <property type="entry name" value="GATase1_CobB"/>
    <property type="match status" value="1"/>
</dbReference>
<dbReference type="EMBL" id="FQXS01000011">
    <property type="protein sequence ID" value="SHH83727.1"/>
    <property type="molecule type" value="Genomic_DNA"/>
</dbReference>
<comment type="domain">
    <text evidence="8">Comprises of two domains. The C-terminal domain contains the binding site for glutamine and catalyzes the hydrolysis of this substrate to glutamate and ammonia. The N-terminal domain is anticipated to bind ATP and cobyrinate and catalyzes the ultimate synthesis of the diamide product. The ammonia produced via the glutaminase domain is probably translocated to the adjacent domain via a molecular tunnel, where it reacts with an activated intermediate.</text>
</comment>
<keyword evidence="12" id="KW-1185">Reference proteome</keyword>
<comment type="pathway">
    <text evidence="8">Cofactor biosynthesis; adenosylcobalamin biosynthesis; cob(II)yrinate a,c-diamide from sirohydrochlorin (anaerobic route): step 10/10.</text>
</comment>
<dbReference type="Proteomes" id="UP000184139">
    <property type="component" value="Unassembled WGS sequence"/>
</dbReference>
<dbReference type="Pfam" id="PF07685">
    <property type="entry name" value="GATase_3"/>
    <property type="match status" value="1"/>
</dbReference>
<evidence type="ECO:0000256" key="6">
    <source>
        <dbReference type="ARBA" id="ARBA00022842"/>
    </source>
</evidence>
<organism evidence="11 12">
    <name type="scientific">Desulfofustis glycolicus DSM 9705</name>
    <dbReference type="NCBI Taxonomy" id="1121409"/>
    <lineage>
        <taxon>Bacteria</taxon>
        <taxon>Pseudomonadati</taxon>
        <taxon>Thermodesulfobacteriota</taxon>
        <taxon>Desulfobulbia</taxon>
        <taxon>Desulfobulbales</taxon>
        <taxon>Desulfocapsaceae</taxon>
        <taxon>Desulfofustis</taxon>
    </lineage>
</organism>
<comment type="function">
    <text evidence="8">Catalyzes the ATP-dependent amidation of the two carboxylate groups at positions a and c of cobyrinate, using either L-glutamine or ammonia as the nitrogen source.</text>
</comment>
<keyword evidence="4 8" id="KW-0547">Nucleotide-binding</keyword>
<keyword evidence="5 8" id="KW-0067">ATP-binding</keyword>
<evidence type="ECO:0000256" key="8">
    <source>
        <dbReference type="HAMAP-Rule" id="MF_00027"/>
    </source>
</evidence>
<keyword evidence="3 8" id="KW-0436">Ligase</keyword>
<feature type="domain" description="CobB/CobQ-like glutamine amidotransferase" evidence="10">
    <location>
        <begin position="251"/>
        <end position="442"/>
    </location>
</feature>
<gene>
    <name evidence="8" type="primary">cbiA</name>
    <name evidence="11" type="ORF">SAMN02745124_02146</name>
</gene>
<dbReference type="GO" id="GO:0042242">
    <property type="term" value="F:cobyrinic acid a,c-diamide synthase activity"/>
    <property type="evidence" value="ECO:0007669"/>
    <property type="project" value="UniProtKB-UniRule"/>
</dbReference>
<dbReference type="EC" id="6.3.5.11" evidence="8"/>
<evidence type="ECO:0000313" key="12">
    <source>
        <dbReference type="Proteomes" id="UP000184139"/>
    </source>
</evidence>
<reference evidence="11 12" key="1">
    <citation type="submission" date="2016-11" db="EMBL/GenBank/DDBJ databases">
        <authorList>
            <person name="Jaros S."/>
            <person name="Januszkiewicz K."/>
            <person name="Wedrychowicz H."/>
        </authorList>
    </citation>
    <scope>NUCLEOTIDE SEQUENCE [LARGE SCALE GENOMIC DNA]</scope>
    <source>
        <strain evidence="11 12">DSM 9705</strain>
    </source>
</reference>
<dbReference type="Gene3D" id="3.40.50.300">
    <property type="entry name" value="P-loop containing nucleotide triphosphate hydrolases"/>
    <property type="match status" value="1"/>
</dbReference>
<dbReference type="STRING" id="1121409.SAMN02745124_02146"/>
<protein>
    <recommendedName>
        <fullName evidence="8">Cobyrinate a,c-diamide synthase</fullName>
        <ecNumber evidence="8">6.3.5.11</ecNumber>
    </recommendedName>
    <alternativeName>
        <fullName evidence="8">Cobyrinic acid a,c-diamide synthetase</fullName>
    </alternativeName>
</protein>
<dbReference type="InterPro" id="IPR029062">
    <property type="entry name" value="Class_I_gatase-like"/>
</dbReference>
<dbReference type="NCBIfam" id="TIGR00379">
    <property type="entry name" value="cobB"/>
    <property type="match status" value="1"/>
</dbReference>
<dbReference type="PANTHER" id="PTHR43873">
    <property type="entry name" value="COBYRINATE A,C-DIAMIDE SYNTHASE"/>
    <property type="match status" value="1"/>
</dbReference>
<dbReference type="GO" id="GO:0005524">
    <property type="term" value="F:ATP binding"/>
    <property type="evidence" value="ECO:0007669"/>
    <property type="project" value="UniProtKB-UniRule"/>
</dbReference>
<dbReference type="Pfam" id="PF01656">
    <property type="entry name" value="CbiA"/>
    <property type="match status" value="1"/>
</dbReference>
<keyword evidence="7 8" id="KW-0315">Glutamine amidotransferase</keyword>
<evidence type="ECO:0000313" key="11">
    <source>
        <dbReference type="EMBL" id="SHH83727.1"/>
    </source>
</evidence>
<feature type="active site" description="Nucleophile" evidence="8">
    <location>
        <position position="333"/>
    </location>
</feature>
<evidence type="ECO:0000259" key="10">
    <source>
        <dbReference type="Pfam" id="PF07685"/>
    </source>
</evidence>
<name>A0A1M5W8B8_9BACT</name>
<keyword evidence="2 8" id="KW-0169">Cobalamin biosynthesis</keyword>
<feature type="domain" description="CobQ/CobB/MinD/ParA nucleotide binding" evidence="9">
    <location>
        <begin position="7"/>
        <end position="181"/>
    </location>
</feature>
<dbReference type="AlphaFoldDB" id="A0A1M5W8B8"/>
<comment type="cofactor">
    <cofactor evidence="1 8">
        <name>Mg(2+)</name>
        <dbReference type="ChEBI" id="CHEBI:18420"/>
    </cofactor>
</comment>
<proteinExistence type="inferred from homology"/>
<comment type="miscellaneous">
    <text evidence="8">The a and c carboxylates of cobyrinate are activated for nucleophilic attack via formation of a phosphorylated intermediate by ATP. CbiA catalyzes first the amidation of the c-carboxylate, and then that of the a-carboxylate.</text>
</comment>
<dbReference type="PROSITE" id="PS51274">
    <property type="entry name" value="GATASE_COBBQ"/>
    <property type="match status" value="1"/>
</dbReference>
<dbReference type="SUPFAM" id="SSF52317">
    <property type="entry name" value="Class I glutamine amidotransferase-like"/>
    <property type="match status" value="1"/>
</dbReference>
<accession>A0A1M5W8B8</accession>
<dbReference type="UniPathway" id="UPA00148">
    <property type="reaction ID" value="UER00231"/>
</dbReference>
<dbReference type="InterPro" id="IPR027417">
    <property type="entry name" value="P-loop_NTPase"/>
</dbReference>
<dbReference type="Gene3D" id="3.40.50.880">
    <property type="match status" value="1"/>
</dbReference>
<evidence type="ECO:0000256" key="5">
    <source>
        <dbReference type="ARBA" id="ARBA00022840"/>
    </source>
</evidence>
<comment type="catalytic activity">
    <reaction evidence="8">
        <text>cob(II)yrinate + 2 L-glutamine + 2 ATP + 2 H2O = cob(II)yrinate a,c diamide + 2 L-glutamate + 2 ADP + 2 phosphate + 2 H(+)</text>
        <dbReference type="Rhea" id="RHEA:26289"/>
        <dbReference type="ChEBI" id="CHEBI:15377"/>
        <dbReference type="ChEBI" id="CHEBI:15378"/>
        <dbReference type="ChEBI" id="CHEBI:29985"/>
        <dbReference type="ChEBI" id="CHEBI:30616"/>
        <dbReference type="ChEBI" id="CHEBI:43474"/>
        <dbReference type="ChEBI" id="CHEBI:58359"/>
        <dbReference type="ChEBI" id="CHEBI:58537"/>
        <dbReference type="ChEBI" id="CHEBI:58894"/>
        <dbReference type="ChEBI" id="CHEBI:456216"/>
        <dbReference type="EC" id="6.3.5.11"/>
    </reaction>
</comment>
<dbReference type="InterPro" id="IPR002586">
    <property type="entry name" value="CobQ/CobB/MinD/ParA_Nub-bd_dom"/>
</dbReference>
<dbReference type="RefSeq" id="WP_073375888.1">
    <property type="nucleotide sequence ID" value="NZ_FQXS01000011.1"/>
</dbReference>
<dbReference type="InterPro" id="IPR011698">
    <property type="entry name" value="GATase_3"/>
</dbReference>
<evidence type="ECO:0000256" key="2">
    <source>
        <dbReference type="ARBA" id="ARBA00022573"/>
    </source>
</evidence>
<dbReference type="HAMAP" id="MF_00027">
    <property type="entry name" value="CobB_CbiA"/>
    <property type="match status" value="1"/>
</dbReference>
<keyword evidence="6 8" id="KW-0460">Magnesium</keyword>